<dbReference type="SUPFAM" id="SSF52467">
    <property type="entry name" value="DHS-like NAD/FAD-binding domain"/>
    <property type="match status" value="1"/>
</dbReference>
<dbReference type="RefSeq" id="WP_167700686.1">
    <property type="nucleotide sequence ID" value="NZ_CP118174.1"/>
</dbReference>
<evidence type="ECO:0000256" key="2">
    <source>
        <dbReference type="ARBA" id="ARBA00022982"/>
    </source>
</evidence>
<dbReference type="Pfam" id="PF00766">
    <property type="entry name" value="ETF_alpha"/>
    <property type="match status" value="1"/>
</dbReference>
<evidence type="ECO:0000256" key="1">
    <source>
        <dbReference type="ARBA" id="ARBA00005817"/>
    </source>
</evidence>
<dbReference type="GO" id="GO:0033539">
    <property type="term" value="P:fatty acid beta-oxidation using acyl-CoA dehydrogenase"/>
    <property type="evidence" value="ECO:0007669"/>
    <property type="project" value="TreeGrafter"/>
</dbReference>
<organism evidence="5 6">
    <name type="scientific">Entomospira entomophila</name>
    <dbReference type="NCBI Taxonomy" id="2719988"/>
    <lineage>
        <taxon>Bacteria</taxon>
        <taxon>Pseudomonadati</taxon>
        <taxon>Spirochaetota</taxon>
        <taxon>Spirochaetia</taxon>
        <taxon>Spirochaetales</taxon>
        <taxon>Spirochaetaceae</taxon>
        <taxon>Entomospira</taxon>
    </lineage>
</organism>
<feature type="binding site" evidence="3">
    <location>
        <position position="298"/>
    </location>
    <ligand>
        <name>FAD</name>
        <dbReference type="ChEBI" id="CHEBI:57692"/>
    </ligand>
</feature>
<dbReference type="SUPFAM" id="SSF52402">
    <property type="entry name" value="Adenine nucleotide alpha hydrolases-like"/>
    <property type="match status" value="1"/>
</dbReference>
<gene>
    <name evidence="5" type="ORF">HCT14_06300</name>
</gene>
<dbReference type="Pfam" id="PF01012">
    <property type="entry name" value="ETF"/>
    <property type="match status" value="1"/>
</dbReference>
<evidence type="ECO:0000259" key="4">
    <source>
        <dbReference type="SMART" id="SM00893"/>
    </source>
</evidence>
<dbReference type="PANTHER" id="PTHR43153:SF1">
    <property type="entry name" value="ELECTRON TRANSFER FLAVOPROTEIN SUBUNIT ALPHA, MITOCHONDRIAL"/>
    <property type="match status" value="1"/>
</dbReference>
<proteinExistence type="inferred from homology"/>
<protein>
    <submittedName>
        <fullName evidence="5">Electron transfer flavoprotein subunit alpha/FixB family protein</fullName>
    </submittedName>
</protein>
<comment type="caution">
    <text evidence="5">The sequence shown here is derived from an EMBL/GenBank/DDBJ whole genome shotgun (WGS) entry which is preliminary data.</text>
</comment>
<dbReference type="InterPro" id="IPR033947">
    <property type="entry name" value="ETF_alpha_N"/>
</dbReference>
<reference evidence="5 6" key="1">
    <citation type="submission" date="2020-03" db="EMBL/GenBank/DDBJ databases">
        <title>Spirochaetal bacteria isolated from arthropods constitute a novel genus Entomospira genus novum within the order Spirochaetales.</title>
        <authorList>
            <person name="Grana-Miraglia L."/>
            <person name="Sikutova S."/>
            <person name="Fingerle V."/>
            <person name="Sing A."/>
            <person name="Castillo-Ramirez S."/>
            <person name="Margos G."/>
            <person name="Rudolf I."/>
        </authorList>
    </citation>
    <scope>NUCLEOTIDE SEQUENCE [LARGE SCALE GENOMIC DNA]</scope>
    <source>
        <strain evidence="5 6">BR193</strain>
    </source>
</reference>
<dbReference type="AlphaFoldDB" id="A0A968GB34"/>
<dbReference type="PIRSF" id="PIRSF000089">
    <property type="entry name" value="Electra_flavoP_a"/>
    <property type="match status" value="1"/>
</dbReference>
<keyword evidence="6" id="KW-1185">Reference proteome</keyword>
<feature type="binding site" evidence="3">
    <location>
        <begin position="260"/>
        <end position="264"/>
    </location>
    <ligand>
        <name>FAD</name>
        <dbReference type="ChEBI" id="CHEBI:57692"/>
    </ligand>
</feature>
<dbReference type="CDD" id="cd01715">
    <property type="entry name" value="ETF_alpha"/>
    <property type="match status" value="1"/>
</dbReference>
<dbReference type="EMBL" id="JAATLJ010000001">
    <property type="protein sequence ID" value="NIZ41110.1"/>
    <property type="molecule type" value="Genomic_DNA"/>
</dbReference>
<dbReference type="Gene3D" id="3.40.50.620">
    <property type="entry name" value="HUPs"/>
    <property type="match status" value="1"/>
</dbReference>
<dbReference type="PANTHER" id="PTHR43153">
    <property type="entry name" value="ELECTRON TRANSFER FLAVOPROTEIN ALPHA"/>
    <property type="match status" value="1"/>
</dbReference>
<keyword evidence="2" id="KW-0813">Transport</keyword>
<evidence type="ECO:0000256" key="3">
    <source>
        <dbReference type="PIRSR" id="PIRSR000089-1"/>
    </source>
</evidence>
<keyword evidence="2" id="KW-0249">Electron transport</keyword>
<name>A0A968GB34_9SPIO</name>
<sequence length="333" mass="36129">MNIHEYKGIMVFAEQRDGVLQSVGLELIGEAHRLAKSINEKVTAVLIGDNVSHLVKDLSLYGADRVIVVNSELLKHYDTEAYTQAVTAITNKYKPEIFLIGATTLGRDLAPRLSGRLRTGLTADCTELSIDEESRELWSTRPTFGGNLLATIVCPEHRPQMSSVRPGVMAKLAKNASNQAEVIDEAITFDTTKMKVRFIKKVVDTSKKIDITEARVLVAGGRGVGKDGIEMLHDLASALHGEIAGTRALVEEGLIDGTRQVGQTGKTVRPDLYIATGISGAIQHVIGMENAQLKIAINTDKSAPIFQVSDLGVVANFHEVAPILLKKIKEIQS</sequence>
<dbReference type="InterPro" id="IPR014730">
    <property type="entry name" value="ETF_a/b_N"/>
</dbReference>
<keyword evidence="3" id="KW-0285">Flavoprotein</keyword>
<evidence type="ECO:0000313" key="5">
    <source>
        <dbReference type="EMBL" id="NIZ41110.1"/>
    </source>
</evidence>
<dbReference type="InterPro" id="IPR014729">
    <property type="entry name" value="Rossmann-like_a/b/a_fold"/>
</dbReference>
<dbReference type="InterPro" id="IPR001308">
    <property type="entry name" value="ETF_a/FixB"/>
</dbReference>
<keyword evidence="3" id="KW-0274">FAD</keyword>
<dbReference type="GO" id="GO:0009055">
    <property type="term" value="F:electron transfer activity"/>
    <property type="evidence" value="ECO:0007669"/>
    <property type="project" value="InterPro"/>
</dbReference>
<dbReference type="InterPro" id="IPR029035">
    <property type="entry name" value="DHS-like_NAD/FAD-binding_dom"/>
</dbReference>
<dbReference type="GO" id="GO:0050660">
    <property type="term" value="F:flavin adenine dinucleotide binding"/>
    <property type="evidence" value="ECO:0007669"/>
    <property type="project" value="InterPro"/>
</dbReference>
<comment type="cofactor">
    <cofactor evidence="3">
        <name>FAD</name>
        <dbReference type="ChEBI" id="CHEBI:57692"/>
    </cofactor>
    <text evidence="3">Binds 1 FAD per dimer.</text>
</comment>
<comment type="similarity">
    <text evidence="1">Belongs to the ETF alpha-subunit/FixB family.</text>
</comment>
<feature type="binding site" evidence="3">
    <location>
        <begin position="246"/>
        <end position="247"/>
    </location>
    <ligand>
        <name>FAD</name>
        <dbReference type="ChEBI" id="CHEBI:57692"/>
    </ligand>
</feature>
<dbReference type="Proteomes" id="UP000711995">
    <property type="component" value="Unassembled WGS sequence"/>
</dbReference>
<feature type="binding site" evidence="3">
    <location>
        <position position="222"/>
    </location>
    <ligand>
        <name>FAD</name>
        <dbReference type="ChEBI" id="CHEBI:57692"/>
    </ligand>
</feature>
<accession>A0A968GB34</accession>
<feature type="binding site" evidence="3">
    <location>
        <begin position="277"/>
        <end position="284"/>
    </location>
    <ligand>
        <name>FAD</name>
        <dbReference type="ChEBI" id="CHEBI:57692"/>
    </ligand>
</feature>
<evidence type="ECO:0000313" key="6">
    <source>
        <dbReference type="Proteomes" id="UP000711995"/>
    </source>
</evidence>
<dbReference type="Gene3D" id="3.40.50.1220">
    <property type="entry name" value="TPP-binding domain"/>
    <property type="match status" value="1"/>
</dbReference>
<dbReference type="InterPro" id="IPR014731">
    <property type="entry name" value="ETF_asu_C"/>
</dbReference>
<feature type="domain" description="Electron transfer flavoprotein alpha/beta-subunit N-terminal" evidence="4">
    <location>
        <begin position="9"/>
        <end position="198"/>
    </location>
</feature>
<dbReference type="SMART" id="SM00893">
    <property type="entry name" value="ETF"/>
    <property type="match status" value="1"/>
</dbReference>